<sequence length="1344" mass="147937">MNSLLLSLALLAPTQPPKANTPDPGVLPLGADGKPLNLDFETGDLKDWTAEGEAFKGQPIKGDTVAARRGDMRSRQQGQYWIGGYEKLGDKPTGTLTSVPFKVTHPWASFLVGGGPHALETCVEIVQGKDVIFRAAGLEEEDMRRVAVDLTKYKDKEIVVRIVDKHTGHWGHVNFDDFRFHTQKPNVPERPKAEPPAQADTYKYAGLKPDEAAKAMTVPEGFSVSVFAGEPDVHQPIAFCFDHRGRLWVAEAYVYPKRHPHPGPVLPENEKAKGDKIVIFEDTDGDGKFDKRTVFMEGLNLVSGIEVGFGGVWIGAAPYFLFVPHDEKTDKPAGEPKILLDGWGYHDTHETLNSFIWGPDGWLYGCHGVFTHSRVGKPGTPDKDRAPINAGIWRYHPTKHVFEVFARGTSNPWGLDYNANGDFFIEACVIPHMWHIIQGARYNRQAGVDFNPYTYDDIKTIAVHRHYVGGNPHGGNGRSDSAGGGHAHAGLMCYQGGAWPKEYNGKLFMGNLHGHRINVDVVTPKGSGYVADRNPDFLLTHDKWSIPLAIKSGPDGNVYLLDWYDKQICHTTNDIWDRTNGRIYKISYKDAKPVKSFDLSKATWAELVKYQEHENDWYARTARRIMQERAGRDPKANADARTELVKVLSGHPDPAVRLRTLWSLQAIGGLNEKVIATALESKSEQLIGWAVRAMADTGASFQTYQPVAGQVLRRQFASVLLQREPESRWASLPHLFAFPEDATDHNLPYLYWYALEPLCAADPAKALKIAADGKIPFVFQCAARRVGAIGTPEAFDLLTKSLAEAKTEEQRIVYFRGLQEGARGKRNLPTPKDWTAAFELLKKSPDAGVRNQALGLAVTFGDKSALALLRTVLADAKADTAARLAALTALVDAKDTETAPLLQAALTDKEVRGAALRALAAFDDAKTPAAVLAQYGSLTLAEKRDALATLSARVGYAKELMAAVAAKTVPSTDVPAEIVRQLRGYQDAQLDKQIADLWGVVRESPAEKKKLIAMWKAKLTAPMAPPGDVNLGRAVFAKTCQQCHTLYAVGGRVGPEITGANRGSVDYLLENILDPSAVIPKEYAATRIVTTDDRNVTGIVKGEANGVLTLQTERELLTIPVADIASRKVSELSMMPDDILKQTGEFEFRSLLAYLQTQGQVPMLANAENAKEFFNGKDINNWTGDKELWKVEGGEIVGRSATGLKRNTFLVSQLAAENFKLSLKVKLAPNRENSGIQFRSVPLPDGEMRGPQADIGAGWWGKLYEESGRGLLAKEGGEKFVKPDEWNDYVVEASGGHVRIWINGHLCTDYEDDKLARRGVFGLQLHSGGPLEVRFKDIKLEVLK</sequence>
<keyword evidence="3 4" id="KW-0408">Iron</keyword>
<dbReference type="Gene3D" id="1.25.10.10">
    <property type="entry name" value="Leucine-rich Repeat Variant"/>
    <property type="match status" value="2"/>
</dbReference>
<organism evidence="6 7">
    <name type="scientific">Frigoriglobus tundricola</name>
    <dbReference type="NCBI Taxonomy" id="2774151"/>
    <lineage>
        <taxon>Bacteria</taxon>
        <taxon>Pseudomonadati</taxon>
        <taxon>Planctomycetota</taxon>
        <taxon>Planctomycetia</taxon>
        <taxon>Gemmatales</taxon>
        <taxon>Gemmataceae</taxon>
        <taxon>Frigoriglobus</taxon>
    </lineage>
</organism>
<dbReference type="Proteomes" id="UP000503447">
    <property type="component" value="Chromosome"/>
</dbReference>
<protein>
    <submittedName>
        <fullName evidence="6">Glycoside hydrolase</fullName>
    </submittedName>
</protein>
<dbReference type="NCBIfam" id="TIGR02604">
    <property type="entry name" value="Piru_Ver_Nterm"/>
    <property type="match status" value="1"/>
</dbReference>
<dbReference type="InterPro" id="IPR013428">
    <property type="entry name" value="Membrane-bound_put_N"/>
</dbReference>
<dbReference type="RefSeq" id="WP_171473057.1">
    <property type="nucleotide sequence ID" value="NZ_CP053452.2"/>
</dbReference>
<dbReference type="Gene3D" id="2.60.120.560">
    <property type="entry name" value="Exo-inulinase, domain 1"/>
    <property type="match status" value="1"/>
</dbReference>
<dbReference type="KEGG" id="ftj:FTUN_5320"/>
<evidence type="ECO:0000313" key="6">
    <source>
        <dbReference type="EMBL" id="QJW97742.1"/>
    </source>
</evidence>
<dbReference type="InterPro" id="IPR016024">
    <property type="entry name" value="ARM-type_fold"/>
</dbReference>
<dbReference type="InterPro" id="IPR036909">
    <property type="entry name" value="Cyt_c-like_dom_sf"/>
</dbReference>
<name>A0A6M5YXQ9_9BACT</name>
<keyword evidence="1 4" id="KW-0349">Heme</keyword>
<proteinExistence type="predicted"/>
<dbReference type="GO" id="GO:0016787">
    <property type="term" value="F:hydrolase activity"/>
    <property type="evidence" value="ECO:0007669"/>
    <property type="project" value="UniProtKB-KW"/>
</dbReference>
<dbReference type="InterPro" id="IPR013427">
    <property type="entry name" value="Haem-bd_dom_put"/>
</dbReference>
<dbReference type="InterPro" id="IPR055557">
    <property type="entry name" value="DUF7133"/>
</dbReference>
<dbReference type="InterPro" id="IPR011989">
    <property type="entry name" value="ARM-like"/>
</dbReference>
<dbReference type="Gene3D" id="1.10.760.10">
    <property type="entry name" value="Cytochrome c-like domain"/>
    <property type="match status" value="1"/>
</dbReference>
<dbReference type="Pfam" id="PF23500">
    <property type="entry name" value="DUF7133"/>
    <property type="match status" value="1"/>
</dbReference>
<feature type="domain" description="Cytochrome c" evidence="5">
    <location>
        <begin position="1027"/>
        <end position="1159"/>
    </location>
</feature>
<evidence type="ECO:0000313" key="7">
    <source>
        <dbReference type="Proteomes" id="UP000503447"/>
    </source>
</evidence>
<dbReference type="Pfam" id="PF13646">
    <property type="entry name" value="HEAT_2"/>
    <property type="match status" value="1"/>
</dbReference>
<keyword evidence="7" id="KW-1185">Reference proteome</keyword>
<dbReference type="InterPro" id="IPR009056">
    <property type="entry name" value="Cyt_c-like_dom"/>
</dbReference>
<accession>A0A6M5YXQ9</accession>
<evidence type="ECO:0000256" key="4">
    <source>
        <dbReference type="PROSITE-ProRule" id="PRU00433"/>
    </source>
</evidence>
<dbReference type="NCBIfam" id="TIGR02603">
    <property type="entry name" value="CxxCH_TIGR02603"/>
    <property type="match status" value="1"/>
</dbReference>
<evidence type="ECO:0000256" key="2">
    <source>
        <dbReference type="ARBA" id="ARBA00022723"/>
    </source>
</evidence>
<reference evidence="7" key="1">
    <citation type="submission" date="2020-05" db="EMBL/GenBank/DDBJ databases">
        <title>Frigoriglobus tundricola gen. nov., sp. nov., a psychrotolerant cellulolytic planctomycete of the family Gemmataceae with two divergent copies of 16S rRNA gene.</title>
        <authorList>
            <person name="Kulichevskaya I.S."/>
            <person name="Ivanova A.A."/>
            <person name="Naumoff D.G."/>
            <person name="Beletsky A.V."/>
            <person name="Rijpstra W.I.C."/>
            <person name="Sinninghe Damste J.S."/>
            <person name="Mardanov A.V."/>
            <person name="Ravin N.V."/>
            <person name="Dedysh S.N."/>
        </authorList>
    </citation>
    <scope>NUCLEOTIDE SEQUENCE [LARGE SCALE GENOMIC DNA]</scope>
    <source>
        <strain evidence="7">PL17</strain>
    </source>
</reference>
<dbReference type="InterPro" id="IPR011041">
    <property type="entry name" value="Quinoprot_gluc/sorb_DH_b-prop"/>
</dbReference>
<dbReference type="PROSITE" id="PS51007">
    <property type="entry name" value="CYTC"/>
    <property type="match status" value="1"/>
</dbReference>
<dbReference type="EMBL" id="CP053452">
    <property type="protein sequence ID" value="QJW97742.1"/>
    <property type="molecule type" value="Genomic_DNA"/>
</dbReference>
<dbReference type="Pfam" id="PF06439">
    <property type="entry name" value="3keto-disac_hyd"/>
    <property type="match status" value="1"/>
</dbReference>
<dbReference type="PANTHER" id="PTHR33546:SF1">
    <property type="entry name" value="LARGE, MULTIFUNCTIONAL SECRETED PROTEIN"/>
    <property type="match status" value="1"/>
</dbReference>
<dbReference type="GO" id="GO:0020037">
    <property type="term" value="F:heme binding"/>
    <property type="evidence" value="ECO:0007669"/>
    <property type="project" value="InterPro"/>
</dbReference>
<keyword evidence="2 4" id="KW-0479">Metal-binding</keyword>
<dbReference type="SUPFAM" id="SSF48371">
    <property type="entry name" value="ARM repeat"/>
    <property type="match status" value="2"/>
</dbReference>
<dbReference type="SUPFAM" id="SSF50952">
    <property type="entry name" value="Soluble quinoprotein glucose dehydrogenase"/>
    <property type="match status" value="1"/>
</dbReference>
<dbReference type="SUPFAM" id="SSF46626">
    <property type="entry name" value="Cytochrome c"/>
    <property type="match status" value="1"/>
</dbReference>
<keyword evidence="6" id="KW-0378">Hydrolase</keyword>
<dbReference type="GO" id="GO:0009055">
    <property type="term" value="F:electron transfer activity"/>
    <property type="evidence" value="ECO:0007669"/>
    <property type="project" value="InterPro"/>
</dbReference>
<evidence type="ECO:0000259" key="5">
    <source>
        <dbReference type="PROSITE" id="PS51007"/>
    </source>
</evidence>
<dbReference type="InterPro" id="IPR011042">
    <property type="entry name" value="6-blade_b-propeller_TolB-like"/>
</dbReference>
<dbReference type="PANTHER" id="PTHR33546">
    <property type="entry name" value="LARGE, MULTIFUNCTIONAL SECRETED PROTEIN-RELATED"/>
    <property type="match status" value="1"/>
</dbReference>
<dbReference type="Gene3D" id="2.120.10.30">
    <property type="entry name" value="TolB, C-terminal domain"/>
    <property type="match status" value="1"/>
</dbReference>
<evidence type="ECO:0000256" key="1">
    <source>
        <dbReference type="ARBA" id="ARBA00022617"/>
    </source>
</evidence>
<dbReference type="InterPro" id="IPR010496">
    <property type="entry name" value="AL/BT2_dom"/>
</dbReference>
<gene>
    <name evidence="6" type="ORF">FTUN_5320</name>
</gene>
<dbReference type="GO" id="GO:0046872">
    <property type="term" value="F:metal ion binding"/>
    <property type="evidence" value="ECO:0007669"/>
    <property type="project" value="UniProtKB-KW"/>
</dbReference>
<evidence type="ECO:0000256" key="3">
    <source>
        <dbReference type="ARBA" id="ARBA00023004"/>
    </source>
</evidence>